<keyword evidence="4" id="KW-0762">Sugar transport</keyword>
<keyword evidence="6" id="KW-0598">Phosphotransferase system</keyword>
<accession>A0A1M5Y846</accession>
<name>A0A1M5Y846_9CLOT</name>
<dbReference type="EMBL" id="FQXM01000065">
    <property type="protein sequence ID" value="SHI07994.1"/>
    <property type="molecule type" value="Genomic_DNA"/>
</dbReference>
<evidence type="ECO:0000256" key="3">
    <source>
        <dbReference type="ARBA" id="ARBA00022553"/>
    </source>
</evidence>
<evidence type="ECO:0000256" key="7">
    <source>
        <dbReference type="SAM" id="Phobius"/>
    </source>
</evidence>
<dbReference type="PANTHER" id="PTHR30181">
    <property type="entry name" value="MANNITOL PERMEASE IIC COMPONENT"/>
    <property type="match status" value="1"/>
</dbReference>
<keyword evidence="3" id="KW-0597">Phosphoprotein</keyword>
<protein>
    <submittedName>
        <fullName evidence="8">PTS system, mannitol-specific IIC component</fullName>
    </submittedName>
</protein>
<evidence type="ECO:0000256" key="1">
    <source>
        <dbReference type="ARBA" id="ARBA00002434"/>
    </source>
</evidence>
<dbReference type="GO" id="GO:0005886">
    <property type="term" value="C:plasma membrane"/>
    <property type="evidence" value="ECO:0007669"/>
    <property type="project" value="TreeGrafter"/>
</dbReference>
<evidence type="ECO:0000256" key="5">
    <source>
        <dbReference type="ARBA" id="ARBA00022679"/>
    </source>
</evidence>
<keyword evidence="7" id="KW-1133">Transmembrane helix</keyword>
<keyword evidence="2" id="KW-0813">Transport</keyword>
<keyword evidence="5" id="KW-0808">Transferase</keyword>
<dbReference type="PANTHER" id="PTHR30181:SF2">
    <property type="entry name" value="PTS SYSTEM MANNITOL-SPECIFIC EIICBA COMPONENT"/>
    <property type="match status" value="1"/>
</dbReference>
<reference evidence="8 9" key="1">
    <citation type="submission" date="2016-11" db="EMBL/GenBank/DDBJ databases">
        <authorList>
            <person name="Jaros S."/>
            <person name="Januszkiewicz K."/>
            <person name="Wedrychowicz H."/>
        </authorList>
    </citation>
    <scope>NUCLEOTIDE SEQUENCE [LARGE SCALE GENOMIC DNA]</scope>
    <source>
        <strain evidence="8 9">DSM 8605</strain>
    </source>
</reference>
<dbReference type="GO" id="GO:0009401">
    <property type="term" value="P:phosphoenolpyruvate-dependent sugar phosphotransferase system"/>
    <property type="evidence" value="ECO:0007669"/>
    <property type="project" value="UniProtKB-KW"/>
</dbReference>
<evidence type="ECO:0000256" key="6">
    <source>
        <dbReference type="ARBA" id="ARBA00022683"/>
    </source>
</evidence>
<dbReference type="STRING" id="1121316.SAMN02745207_04260"/>
<proteinExistence type="predicted"/>
<dbReference type="Proteomes" id="UP000184447">
    <property type="component" value="Unassembled WGS sequence"/>
</dbReference>
<dbReference type="GO" id="GO:0090563">
    <property type="term" value="F:protein-phosphocysteine-sugar phosphotransferase activity"/>
    <property type="evidence" value="ECO:0007669"/>
    <property type="project" value="TreeGrafter"/>
</dbReference>
<organism evidence="8 9">
    <name type="scientific">Clostridium grantii DSM 8605</name>
    <dbReference type="NCBI Taxonomy" id="1121316"/>
    <lineage>
        <taxon>Bacteria</taxon>
        <taxon>Bacillati</taxon>
        <taxon>Bacillota</taxon>
        <taxon>Clostridia</taxon>
        <taxon>Eubacteriales</taxon>
        <taxon>Clostridiaceae</taxon>
        <taxon>Clostridium</taxon>
    </lineage>
</organism>
<feature type="transmembrane region" description="Helical" evidence="7">
    <location>
        <begin position="20"/>
        <end position="43"/>
    </location>
</feature>
<dbReference type="AlphaFoldDB" id="A0A1M5Y846"/>
<evidence type="ECO:0000256" key="2">
    <source>
        <dbReference type="ARBA" id="ARBA00022448"/>
    </source>
</evidence>
<comment type="function">
    <text evidence="1">The phosphoenolpyruvate-dependent sugar phosphotransferase system (sugar PTS), a major carbohydrate active transport system, catalyzes the phosphorylation of incoming sugar substrates concomitantly with their translocation across the cell membrane. The enzyme II CmtAB PTS system is involved in D-mannitol transport.</text>
</comment>
<evidence type="ECO:0000256" key="4">
    <source>
        <dbReference type="ARBA" id="ARBA00022597"/>
    </source>
</evidence>
<feature type="non-terminal residue" evidence="8">
    <location>
        <position position="52"/>
    </location>
</feature>
<keyword evidence="7" id="KW-0812">Transmembrane</keyword>
<gene>
    <name evidence="8" type="ORF">SAMN02745207_04260</name>
</gene>
<evidence type="ECO:0000313" key="8">
    <source>
        <dbReference type="EMBL" id="SHI07994.1"/>
    </source>
</evidence>
<dbReference type="InterPro" id="IPR050893">
    <property type="entry name" value="Sugar_PTS"/>
</dbReference>
<keyword evidence="7" id="KW-0472">Membrane</keyword>
<keyword evidence="9" id="KW-1185">Reference proteome</keyword>
<sequence>MSSINVKKGGKDRAQSFGRFLSGMVMPNIGAFIAWGLITALFIPTGWLPNEE</sequence>
<evidence type="ECO:0000313" key="9">
    <source>
        <dbReference type="Proteomes" id="UP000184447"/>
    </source>
</evidence>